<feature type="compositionally biased region" description="Low complexity" evidence="1">
    <location>
        <begin position="26"/>
        <end position="40"/>
    </location>
</feature>
<evidence type="ECO:0008006" key="5">
    <source>
        <dbReference type="Google" id="ProtNLM"/>
    </source>
</evidence>
<evidence type="ECO:0000256" key="2">
    <source>
        <dbReference type="SAM" id="SignalP"/>
    </source>
</evidence>
<evidence type="ECO:0000313" key="3">
    <source>
        <dbReference type="EMBL" id="MED6179886.1"/>
    </source>
</evidence>
<comment type="caution">
    <text evidence="3">The sequence shown here is derived from an EMBL/GenBank/DDBJ whole genome shotgun (WGS) entry which is preliminary data.</text>
</comment>
<feature type="region of interest" description="Disordered" evidence="1">
    <location>
        <begin position="22"/>
        <end position="53"/>
    </location>
</feature>
<keyword evidence="4" id="KW-1185">Reference proteome</keyword>
<proteinExistence type="predicted"/>
<name>A0ABU6W393_9FABA</name>
<gene>
    <name evidence="3" type="ORF">PIB30_004941</name>
</gene>
<feature type="chain" id="PRO_5046866611" description="Zinc finger GRF-type domain-containing protein" evidence="2">
    <location>
        <begin position="20"/>
        <end position="115"/>
    </location>
</feature>
<evidence type="ECO:0000256" key="1">
    <source>
        <dbReference type="SAM" id="MobiDB-lite"/>
    </source>
</evidence>
<dbReference type="EMBL" id="JASCZI010181252">
    <property type="protein sequence ID" value="MED6179886.1"/>
    <property type="molecule type" value="Genomic_DNA"/>
</dbReference>
<accession>A0ABU6W393</accession>
<dbReference type="Proteomes" id="UP001341840">
    <property type="component" value="Unassembled WGS sequence"/>
</dbReference>
<feature type="signal peptide" evidence="2">
    <location>
        <begin position="1"/>
        <end position="19"/>
    </location>
</feature>
<protein>
    <recommendedName>
        <fullName evidence="5">Zinc finger GRF-type domain-containing protein</fullName>
    </recommendedName>
</protein>
<reference evidence="3 4" key="1">
    <citation type="journal article" date="2023" name="Plants (Basel)">
        <title>Bridging the Gap: Combining Genomics and Transcriptomics Approaches to Understand Stylosanthes scabra, an Orphan Legume from the Brazilian Caatinga.</title>
        <authorList>
            <person name="Ferreira-Neto J.R.C."/>
            <person name="da Silva M.D."/>
            <person name="Binneck E."/>
            <person name="de Melo N.F."/>
            <person name="da Silva R.H."/>
            <person name="de Melo A.L.T.M."/>
            <person name="Pandolfi V."/>
            <person name="Bustamante F.O."/>
            <person name="Brasileiro-Vidal A.C."/>
            <person name="Benko-Iseppon A.M."/>
        </authorList>
    </citation>
    <scope>NUCLEOTIDE SEQUENCE [LARGE SCALE GENOMIC DNA]</scope>
    <source>
        <tissue evidence="3">Leaves</tissue>
    </source>
</reference>
<organism evidence="3 4">
    <name type="scientific">Stylosanthes scabra</name>
    <dbReference type="NCBI Taxonomy" id="79078"/>
    <lineage>
        <taxon>Eukaryota</taxon>
        <taxon>Viridiplantae</taxon>
        <taxon>Streptophyta</taxon>
        <taxon>Embryophyta</taxon>
        <taxon>Tracheophyta</taxon>
        <taxon>Spermatophyta</taxon>
        <taxon>Magnoliopsida</taxon>
        <taxon>eudicotyledons</taxon>
        <taxon>Gunneridae</taxon>
        <taxon>Pentapetalae</taxon>
        <taxon>rosids</taxon>
        <taxon>fabids</taxon>
        <taxon>Fabales</taxon>
        <taxon>Fabaceae</taxon>
        <taxon>Papilionoideae</taxon>
        <taxon>50 kb inversion clade</taxon>
        <taxon>dalbergioids sensu lato</taxon>
        <taxon>Dalbergieae</taxon>
        <taxon>Pterocarpus clade</taxon>
        <taxon>Stylosanthes</taxon>
    </lineage>
</organism>
<keyword evidence="2" id="KW-0732">Signal</keyword>
<sequence>MAVKLDTLAAMLLCCGVAAEEHANNSQGSSCSSRSRSQSSWARTPSRERASKVPQWCGSRLWSVLKWSGTELNPDRPFYGCPKYNTSGQRWCGFFVWADGEKDEGTEGGLIVRPK</sequence>
<evidence type="ECO:0000313" key="4">
    <source>
        <dbReference type="Proteomes" id="UP001341840"/>
    </source>
</evidence>